<dbReference type="Gene3D" id="3.40.30.10">
    <property type="entry name" value="Glutaredoxin"/>
    <property type="match status" value="1"/>
</dbReference>
<dbReference type="InterPro" id="IPR050553">
    <property type="entry name" value="Thioredoxin_ResA/DsbE_sf"/>
</dbReference>
<organism evidence="4 5">
    <name type="scientific">Sphingomonas kyungheensis</name>
    <dbReference type="NCBI Taxonomy" id="1069987"/>
    <lineage>
        <taxon>Bacteria</taxon>
        <taxon>Pseudomonadati</taxon>
        <taxon>Pseudomonadota</taxon>
        <taxon>Alphaproteobacteria</taxon>
        <taxon>Sphingomonadales</taxon>
        <taxon>Sphingomonadaceae</taxon>
        <taxon>Sphingomonas</taxon>
    </lineage>
</organism>
<accession>A0ABU8H1E6</accession>
<keyword evidence="1" id="KW-0676">Redox-active center</keyword>
<evidence type="ECO:0000313" key="5">
    <source>
        <dbReference type="Proteomes" id="UP001367771"/>
    </source>
</evidence>
<keyword evidence="5" id="KW-1185">Reference proteome</keyword>
<dbReference type="PANTHER" id="PTHR42852:SF13">
    <property type="entry name" value="PROTEIN DIPZ"/>
    <property type="match status" value="1"/>
</dbReference>
<dbReference type="PANTHER" id="PTHR42852">
    <property type="entry name" value="THIOL:DISULFIDE INTERCHANGE PROTEIN DSBE"/>
    <property type="match status" value="1"/>
</dbReference>
<dbReference type="Proteomes" id="UP001367771">
    <property type="component" value="Unassembled WGS sequence"/>
</dbReference>
<evidence type="ECO:0000256" key="1">
    <source>
        <dbReference type="ARBA" id="ARBA00023284"/>
    </source>
</evidence>
<dbReference type="CDD" id="cd02966">
    <property type="entry name" value="TlpA_like_family"/>
    <property type="match status" value="1"/>
</dbReference>
<dbReference type="SUPFAM" id="SSF52833">
    <property type="entry name" value="Thioredoxin-like"/>
    <property type="match status" value="1"/>
</dbReference>
<evidence type="ECO:0000259" key="3">
    <source>
        <dbReference type="PROSITE" id="PS51352"/>
    </source>
</evidence>
<keyword evidence="2" id="KW-0732">Signal</keyword>
<dbReference type="InterPro" id="IPR000866">
    <property type="entry name" value="AhpC/TSA"/>
</dbReference>
<dbReference type="EMBL" id="JBBBDM010000002">
    <property type="protein sequence ID" value="MEI5686814.1"/>
    <property type="molecule type" value="Genomic_DNA"/>
</dbReference>
<comment type="caution">
    <text evidence="4">The sequence shown here is derived from an EMBL/GenBank/DDBJ whole genome shotgun (WGS) entry which is preliminary data.</text>
</comment>
<dbReference type="InterPro" id="IPR036249">
    <property type="entry name" value="Thioredoxin-like_sf"/>
</dbReference>
<protein>
    <submittedName>
        <fullName evidence="4">TlpA disulfide reductase family protein</fullName>
    </submittedName>
</protein>
<dbReference type="Pfam" id="PF00578">
    <property type="entry name" value="AhpC-TSA"/>
    <property type="match status" value="1"/>
</dbReference>
<evidence type="ECO:0000256" key="2">
    <source>
        <dbReference type="SAM" id="SignalP"/>
    </source>
</evidence>
<name>A0ABU8H1E6_9SPHN</name>
<dbReference type="PROSITE" id="PS51352">
    <property type="entry name" value="THIOREDOXIN_2"/>
    <property type="match status" value="1"/>
</dbReference>
<reference evidence="4 5" key="1">
    <citation type="journal article" date="2013" name="Int. J. Syst. Evol. Microbiol.">
        <title>Sphingomonas kyungheensis sp. nov., a bacterium with ginsenoside-converting activity isolated from soil of a ginseng field.</title>
        <authorList>
            <person name="Son H.M."/>
            <person name="Yang J.E."/>
            <person name="Park Y."/>
            <person name="Han C.K."/>
            <person name="Kim S.G."/>
            <person name="Kook M."/>
            <person name="Yi T.H."/>
        </authorList>
    </citation>
    <scope>NUCLEOTIDE SEQUENCE [LARGE SCALE GENOMIC DNA]</scope>
    <source>
        <strain evidence="4 5">LMG 26582</strain>
    </source>
</reference>
<gene>
    <name evidence="4" type="ORF">V8201_06950</name>
</gene>
<feature type="domain" description="Thioredoxin" evidence="3">
    <location>
        <begin position="27"/>
        <end position="163"/>
    </location>
</feature>
<dbReference type="RefSeq" id="WP_037530686.1">
    <property type="nucleotide sequence ID" value="NZ_JBBBDM010000002.1"/>
</dbReference>
<dbReference type="InterPro" id="IPR013766">
    <property type="entry name" value="Thioredoxin_domain"/>
</dbReference>
<feature type="signal peptide" evidence="2">
    <location>
        <begin position="1"/>
        <end position="21"/>
    </location>
</feature>
<dbReference type="InterPro" id="IPR017937">
    <property type="entry name" value="Thioredoxin_CS"/>
</dbReference>
<dbReference type="PROSITE" id="PS00194">
    <property type="entry name" value="THIOREDOXIN_1"/>
    <property type="match status" value="1"/>
</dbReference>
<proteinExistence type="predicted"/>
<sequence length="168" mass="18098">MRAFRYAAAAVAFCVAAPATRADPPASVVGRPAPPAELTLIDGSKVKLADLRGEVVVLNFWATWCGPCRHELPLLDGYYRMQKRHGLRVFAIATEDSVPAFRMKPLFAALAITPARRVKGAYPLIGNALPTNYVIDRAGVVRYAKAAAFELDDLNTILAPLLAEAPPA</sequence>
<evidence type="ECO:0000313" key="4">
    <source>
        <dbReference type="EMBL" id="MEI5686814.1"/>
    </source>
</evidence>
<feature type="chain" id="PRO_5045098236" evidence="2">
    <location>
        <begin position="22"/>
        <end position="168"/>
    </location>
</feature>